<name>A0A3E0H0E9_9GAMM</name>
<dbReference type="OrthoDB" id="7616984at2"/>
<keyword evidence="10" id="KW-1185">Reference proteome</keyword>
<dbReference type="Gene3D" id="1.20.1600.10">
    <property type="entry name" value="Outer membrane efflux proteins (OEP)"/>
    <property type="match status" value="1"/>
</dbReference>
<evidence type="ECO:0000256" key="3">
    <source>
        <dbReference type="ARBA" id="ARBA00022448"/>
    </source>
</evidence>
<evidence type="ECO:0000256" key="6">
    <source>
        <dbReference type="ARBA" id="ARBA00023136"/>
    </source>
</evidence>
<feature type="signal peptide" evidence="8">
    <location>
        <begin position="1"/>
        <end position="18"/>
    </location>
</feature>
<comment type="caution">
    <text evidence="9">The sequence shown here is derived from an EMBL/GenBank/DDBJ whole genome shotgun (WGS) entry which is preliminary data.</text>
</comment>
<evidence type="ECO:0000256" key="5">
    <source>
        <dbReference type="ARBA" id="ARBA00022692"/>
    </source>
</evidence>
<dbReference type="GO" id="GO:0015562">
    <property type="term" value="F:efflux transmembrane transporter activity"/>
    <property type="evidence" value="ECO:0007669"/>
    <property type="project" value="InterPro"/>
</dbReference>
<keyword evidence="8" id="KW-0732">Signal</keyword>
<dbReference type="RefSeq" id="WP_116208977.1">
    <property type="nucleotide sequence ID" value="NZ_QUNR01000005.1"/>
</dbReference>
<keyword evidence="6" id="KW-0472">Membrane</keyword>
<evidence type="ECO:0000256" key="4">
    <source>
        <dbReference type="ARBA" id="ARBA00022452"/>
    </source>
</evidence>
<evidence type="ECO:0000313" key="9">
    <source>
        <dbReference type="EMBL" id="REH36115.1"/>
    </source>
</evidence>
<feature type="chain" id="PRO_5017572960" evidence="8">
    <location>
        <begin position="19"/>
        <end position="413"/>
    </location>
</feature>
<proteinExistence type="inferred from homology"/>
<dbReference type="GO" id="GO:0009279">
    <property type="term" value="C:cell outer membrane"/>
    <property type="evidence" value="ECO:0007669"/>
    <property type="project" value="UniProtKB-SubCell"/>
</dbReference>
<dbReference type="AlphaFoldDB" id="A0A3E0H0E9"/>
<dbReference type="SUPFAM" id="SSF56954">
    <property type="entry name" value="Outer membrane efflux proteins (OEP)"/>
    <property type="match status" value="1"/>
</dbReference>
<dbReference type="PANTHER" id="PTHR30026">
    <property type="entry name" value="OUTER MEMBRANE PROTEIN TOLC"/>
    <property type="match status" value="1"/>
</dbReference>
<evidence type="ECO:0000256" key="1">
    <source>
        <dbReference type="ARBA" id="ARBA00004442"/>
    </source>
</evidence>
<evidence type="ECO:0000256" key="7">
    <source>
        <dbReference type="ARBA" id="ARBA00023237"/>
    </source>
</evidence>
<comment type="subcellular location">
    <subcellularLocation>
        <location evidence="1">Cell outer membrane</location>
    </subcellularLocation>
</comment>
<gene>
    <name evidence="9" type="ORF">DFR26_2161</name>
</gene>
<comment type="similarity">
    <text evidence="2">Belongs to the outer membrane factor (OMF) (TC 1.B.17) family.</text>
</comment>
<dbReference type="Pfam" id="PF02321">
    <property type="entry name" value="OEP"/>
    <property type="match status" value="1"/>
</dbReference>
<keyword evidence="5" id="KW-0812">Transmembrane</keyword>
<evidence type="ECO:0000256" key="2">
    <source>
        <dbReference type="ARBA" id="ARBA00007613"/>
    </source>
</evidence>
<dbReference type="GO" id="GO:0015288">
    <property type="term" value="F:porin activity"/>
    <property type="evidence" value="ECO:0007669"/>
    <property type="project" value="TreeGrafter"/>
</dbReference>
<dbReference type="InterPro" id="IPR003423">
    <property type="entry name" value="OMP_efflux"/>
</dbReference>
<sequence>MKSFLALGLLLIMPAAFADEFPTPPDLPPTPLARQLLSLDPHVKGARAAKSMAETDARHLRASNYEWSVRLSGQQRRYDVGGKSNEWNVELQRPFRLPGKASLDKRIGEAGLSEAEAGIGESTHEAARALVERWMLWLGAIERHRLLQEQEQLVLASRQAVGKRVEAGDASRLESSLAATELAVARRMKSEAKAAEAQAIARLQAHFPGIDTTSPPRLADPVLPEGDLVQWRARILEHSDPIRIARAKVERLNQQAERAQADRLPDPTVGIFTSSEVFQQERVIGLNVSIPIPGSHRSLVAKKAQQAVALAEQELESESRQLVAEIEGGYAAAHGSHSAWLAAEDAASAAKESAALMTKAYSLGEADLQSRLLSQRQDIAAAEAALDAKVSALRAYYLLLVDGHYLWDLAHED</sequence>
<keyword evidence="4" id="KW-1134">Transmembrane beta strand</keyword>
<evidence type="ECO:0000256" key="8">
    <source>
        <dbReference type="SAM" id="SignalP"/>
    </source>
</evidence>
<protein>
    <submittedName>
        <fullName evidence="9">Outer membrane protein TolC</fullName>
    </submittedName>
</protein>
<dbReference type="PANTHER" id="PTHR30026:SF20">
    <property type="entry name" value="OUTER MEMBRANE PROTEIN TOLC"/>
    <property type="match status" value="1"/>
</dbReference>
<reference evidence="9 10" key="1">
    <citation type="submission" date="2018-08" db="EMBL/GenBank/DDBJ databases">
        <title>Genomic Encyclopedia of Type Strains, Phase IV (KMG-IV): sequencing the most valuable type-strain genomes for metagenomic binning, comparative biology and taxonomic classification.</title>
        <authorList>
            <person name="Goeker M."/>
        </authorList>
    </citation>
    <scope>NUCLEOTIDE SEQUENCE [LARGE SCALE GENOMIC DNA]</scope>
    <source>
        <strain evidence="9 10">DSM 26022</strain>
    </source>
</reference>
<dbReference type="GO" id="GO:1990281">
    <property type="term" value="C:efflux pump complex"/>
    <property type="evidence" value="ECO:0007669"/>
    <property type="project" value="TreeGrafter"/>
</dbReference>
<dbReference type="Proteomes" id="UP000256774">
    <property type="component" value="Unassembled WGS sequence"/>
</dbReference>
<keyword evidence="3" id="KW-0813">Transport</keyword>
<keyword evidence="7" id="KW-0998">Cell outer membrane</keyword>
<accession>A0A3E0H0E9</accession>
<evidence type="ECO:0000313" key="10">
    <source>
        <dbReference type="Proteomes" id="UP000256774"/>
    </source>
</evidence>
<dbReference type="EMBL" id="QUNR01000005">
    <property type="protein sequence ID" value="REH36115.1"/>
    <property type="molecule type" value="Genomic_DNA"/>
</dbReference>
<organism evidence="9 10">
    <name type="scientific">Paraperlucidibaca baekdonensis</name>
    <dbReference type="NCBI Taxonomy" id="748120"/>
    <lineage>
        <taxon>Bacteria</taxon>
        <taxon>Pseudomonadati</taxon>
        <taxon>Pseudomonadota</taxon>
        <taxon>Gammaproteobacteria</taxon>
        <taxon>Moraxellales</taxon>
        <taxon>Moraxellaceae</taxon>
        <taxon>Paraperlucidibaca</taxon>
    </lineage>
</organism>
<dbReference type="InterPro" id="IPR051906">
    <property type="entry name" value="TolC-like"/>
</dbReference>